<evidence type="ECO:0000256" key="7">
    <source>
        <dbReference type="ARBA" id="ARBA00022962"/>
    </source>
</evidence>
<dbReference type="EMBL" id="MN740010">
    <property type="protein sequence ID" value="QHT83496.1"/>
    <property type="molecule type" value="Genomic_DNA"/>
</dbReference>
<dbReference type="EC" id="2.4.2.14" evidence="3"/>
<evidence type="ECO:0000256" key="2">
    <source>
        <dbReference type="ARBA" id="ARBA00010138"/>
    </source>
</evidence>
<dbReference type="SUPFAM" id="SSF56235">
    <property type="entry name" value="N-terminal nucleophile aminohydrolases (Ntn hydrolases)"/>
    <property type="match status" value="1"/>
</dbReference>
<evidence type="ECO:0000313" key="9">
    <source>
        <dbReference type="EMBL" id="QHT83496.1"/>
    </source>
</evidence>
<dbReference type="InterPro" id="IPR000836">
    <property type="entry name" value="PRTase_dom"/>
</dbReference>
<sequence length="480" mass="53513">MCGIVGILSIPNNDLNNDLIRAMTYLQHRGQDSAGISTTENTGKIKIHKDLGLVSAVFSNQQAEKDEPFMGIGHVRYSTQGSIIREEAQPFYTNSPYGISLVHNGNLTNIKELKQYLLLKNRHINTNSDSEILLNVLAAEIENSSTNIFDAVENTMKLLEGSYSVIATIKGIGMIAFRDPSGPRPLCYGHSSINGYMFASESVAFTDTPYDIITDVEPGQCIWIQEDRQFKSNTPQKNTKKTPCLFEYIYFARLDSIIDGISVYEARIKMGECLANKIREQNIEIDVVIPVPETSRTYAIKVAEELNKPYREAFVKNRYIPRTFIMSNGDESSNRTKMVKMKLNTIGSEFLNKNVLIVDDSIVRGTTTRELVKLAKIAGAKQIWIASAAPPIRYVNSLGINIPTQEELIAYNRTPAEIARELNCDGVIYNELDIICGEIKKLEVNMYPYKWIDGFEVSCFSGSGSGSGEPTVPPETPSLN</sequence>
<dbReference type="InterPro" id="IPR017932">
    <property type="entry name" value="GATase_2_dom"/>
</dbReference>
<evidence type="ECO:0000256" key="6">
    <source>
        <dbReference type="ARBA" id="ARBA00022755"/>
    </source>
</evidence>
<dbReference type="AlphaFoldDB" id="A0A6C0HTM9"/>
<comment type="similarity">
    <text evidence="2">In the C-terminal section; belongs to the purine/pyrimidine phosphoribosyltransferase family.</text>
</comment>
<keyword evidence="6" id="KW-0658">Purine biosynthesis</keyword>
<dbReference type="HAMAP" id="MF_01931">
    <property type="entry name" value="PurF"/>
    <property type="match status" value="1"/>
</dbReference>
<dbReference type="GO" id="GO:0004044">
    <property type="term" value="F:amidophosphoribosyltransferase activity"/>
    <property type="evidence" value="ECO:0007669"/>
    <property type="project" value="UniProtKB-EC"/>
</dbReference>
<keyword evidence="5" id="KW-0808">Transferase</keyword>
<evidence type="ECO:0000256" key="5">
    <source>
        <dbReference type="ARBA" id="ARBA00022679"/>
    </source>
</evidence>
<accession>A0A6C0HTM9</accession>
<dbReference type="GO" id="GO:0006189">
    <property type="term" value="P:'de novo' IMP biosynthetic process"/>
    <property type="evidence" value="ECO:0007669"/>
    <property type="project" value="UniProtKB-UniPathway"/>
</dbReference>
<evidence type="ECO:0000256" key="3">
    <source>
        <dbReference type="ARBA" id="ARBA00011941"/>
    </source>
</evidence>
<proteinExistence type="inferred from homology"/>
<dbReference type="GO" id="GO:0009113">
    <property type="term" value="P:purine nucleobase biosynthetic process"/>
    <property type="evidence" value="ECO:0007669"/>
    <property type="project" value="InterPro"/>
</dbReference>
<dbReference type="CDD" id="cd06223">
    <property type="entry name" value="PRTases_typeI"/>
    <property type="match status" value="1"/>
</dbReference>
<dbReference type="InterPro" id="IPR005854">
    <property type="entry name" value="PurF"/>
</dbReference>
<comment type="pathway">
    <text evidence="1">Purine metabolism; IMP biosynthesis via de novo pathway; N(1)-(5-phospho-D-ribosyl)glycinamide from 5-phospho-alpha-D-ribose 1-diphosphate: step 1/2.</text>
</comment>
<reference evidence="9" key="1">
    <citation type="journal article" date="2020" name="Nature">
        <title>Giant virus diversity and host interactions through global metagenomics.</title>
        <authorList>
            <person name="Schulz F."/>
            <person name="Roux S."/>
            <person name="Paez-Espino D."/>
            <person name="Jungbluth S."/>
            <person name="Walsh D.A."/>
            <person name="Denef V.J."/>
            <person name="McMahon K.D."/>
            <person name="Konstantinidis K.T."/>
            <person name="Eloe-Fadrosh E.A."/>
            <person name="Kyrpides N.C."/>
            <person name="Woyke T."/>
        </authorList>
    </citation>
    <scope>NUCLEOTIDE SEQUENCE</scope>
    <source>
        <strain evidence="9">GVMAG-M-3300023184-168</strain>
    </source>
</reference>
<feature type="domain" description="Glutamine amidotransferase type-2" evidence="8">
    <location>
        <begin position="2"/>
        <end position="227"/>
    </location>
</feature>
<dbReference type="PIRSF" id="PIRSF000485">
    <property type="entry name" value="Amd_phspho_trans"/>
    <property type="match status" value="1"/>
</dbReference>
<dbReference type="SUPFAM" id="SSF53271">
    <property type="entry name" value="PRTase-like"/>
    <property type="match status" value="1"/>
</dbReference>
<dbReference type="PROSITE" id="PS51278">
    <property type="entry name" value="GATASE_TYPE_2"/>
    <property type="match status" value="1"/>
</dbReference>
<protein>
    <recommendedName>
        <fullName evidence="3">amidophosphoribosyltransferase</fullName>
        <ecNumber evidence="3">2.4.2.14</ecNumber>
    </recommendedName>
</protein>
<dbReference type="Gene3D" id="3.40.50.2020">
    <property type="match status" value="1"/>
</dbReference>
<evidence type="ECO:0000256" key="1">
    <source>
        <dbReference type="ARBA" id="ARBA00005209"/>
    </source>
</evidence>
<dbReference type="UniPathway" id="UPA00074">
    <property type="reaction ID" value="UER00124"/>
</dbReference>
<dbReference type="PANTHER" id="PTHR11907">
    <property type="entry name" value="AMIDOPHOSPHORIBOSYLTRANSFERASE"/>
    <property type="match status" value="1"/>
</dbReference>
<keyword evidence="7" id="KW-0315">Glutamine amidotransferase</keyword>
<dbReference type="InterPro" id="IPR029055">
    <property type="entry name" value="Ntn_hydrolases_N"/>
</dbReference>
<organism evidence="9">
    <name type="scientific">viral metagenome</name>
    <dbReference type="NCBI Taxonomy" id="1070528"/>
    <lineage>
        <taxon>unclassified sequences</taxon>
        <taxon>metagenomes</taxon>
        <taxon>organismal metagenomes</taxon>
    </lineage>
</organism>
<dbReference type="Pfam" id="PF00156">
    <property type="entry name" value="Pribosyltran"/>
    <property type="match status" value="1"/>
</dbReference>
<keyword evidence="4" id="KW-0328">Glycosyltransferase</keyword>
<dbReference type="NCBIfam" id="TIGR01134">
    <property type="entry name" value="purF"/>
    <property type="match status" value="1"/>
</dbReference>
<dbReference type="Gene3D" id="3.60.20.10">
    <property type="entry name" value="Glutamine Phosphoribosylpyrophosphate, subunit 1, domain 1"/>
    <property type="match status" value="1"/>
</dbReference>
<dbReference type="InterPro" id="IPR029057">
    <property type="entry name" value="PRTase-like"/>
</dbReference>
<dbReference type="Pfam" id="PF13522">
    <property type="entry name" value="GATase_6"/>
    <property type="match status" value="1"/>
</dbReference>
<evidence type="ECO:0000259" key="8">
    <source>
        <dbReference type="PROSITE" id="PS51278"/>
    </source>
</evidence>
<evidence type="ECO:0000256" key="4">
    <source>
        <dbReference type="ARBA" id="ARBA00022676"/>
    </source>
</evidence>
<name>A0A6C0HTM9_9ZZZZ</name>